<keyword evidence="2" id="KW-0004">4Fe-4S</keyword>
<keyword evidence="6" id="KW-0411">Iron-sulfur</keyword>
<dbReference type="InterPro" id="IPR017896">
    <property type="entry name" value="4Fe4S_Fe-S-bd"/>
</dbReference>
<evidence type="ECO:0000256" key="2">
    <source>
        <dbReference type="ARBA" id="ARBA00022485"/>
    </source>
</evidence>
<dbReference type="CDD" id="cd16373">
    <property type="entry name" value="DMSOR_beta_like"/>
    <property type="match status" value="1"/>
</dbReference>
<keyword evidence="4" id="KW-0249">Electron transport</keyword>
<dbReference type="STRING" id="1121391.SAMN02745206_01432"/>
<dbReference type="PROSITE" id="PS51379">
    <property type="entry name" value="4FE4S_FER_2"/>
    <property type="match status" value="4"/>
</dbReference>
<evidence type="ECO:0000256" key="4">
    <source>
        <dbReference type="ARBA" id="ARBA00022982"/>
    </source>
</evidence>
<proteinExistence type="predicted"/>
<evidence type="ECO:0000259" key="8">
    <source>
        <dbReference type="PROSITE" id="PS51379"/>
    </source>
</evidence>
<accession>A0A1M4ZED3</accession>
<organism evidence="9 10">
    <name type="scientific">Desulfacinum infernum DSM 9756</name>
    <dbReference type="NCBI Taxonomy" id="1121391"/>
    <lineage>
        <taxon>Bacteria</taxon>
        <taxon>Pseudomonadati</taxon>
        <taxon>Thermodesulfobacteriota</taxon>
        <taxon>Syntrophobacteria</taxon>
        <taxon>Syntrophobacterales</taxon>
        <taxon>Syntrophobacteraceae</taxon>
        <taxon>Desulfacinum</taxon>
    </lineage>
</organism>
<evidence type="ECO:0000313" key="9">
    <source>
        <dbReference type="EMBL" id="SHF16142.1"/>
    </source>
</evidence>
<dbReference type="AlphaFoldDB" id="A0A1M4ZED3"/>
<dbReference type="SUPFAM" id="SSF54862">
    <property type="entry name" value="4Fe-4S ferredoxins"/>
    <property type="match status" value="3"/>
</dbReference>
<keyword evidence="7" id="KW-1133">Transmembrane helix</keyword>
<dbReference type="EMBL" id="FQVB01000012">
    <property type="protein sequence ID" value="SHF16142.1"/>
    <property type="molecule type" value="Genomic_DNA"/>
</dbReference>
<dbReference type="InterPro" id="IPR051684">
    <property type="entry name" value="Electron_Trans/Redox"/>
</dbReference>
<sequence>MKWDRNRNANPHARTDMRIVTVRRISQAFFFVLFLWFCAVTRMGAGVTDIRGWPVNWFLQLDPLTAFATVLTTGTLFAGLLWALVTLSFTVLFGRFFCGWVCPFGALHQAMGWVRHRDLSFKEKIRRNQPSPRHGIKFGLLLVFLGMAAGSLADPGRWSSPTTILQSGVLLAALAWVLVGALPHGNGPSPRASEDPVKTAGLLAACLAAGLVLARFPTARGLLQTGLLDPIPFFQRSLNLVILPVLGLGQPAGTAGTRWTHGAWLLGTLFAAAVFLNWHTPRFYCRYVCPLGALLGLLGRKPLWRFSRIAERCTECLRCEAVCDGACAPSRAPILSACTLCSNCLIHCPEEAVTYTAAREEGKSAAGPDLSRRAAVAAVVGGLAAAPVLGLQGLTHRRFPPLVVRPPGSLPERDFLKRCIKCGQCVRICPTGVIQPALWEAGVEGLWTPVLDFRAGSSGCQWNCTACSRICPTAAIRRLSLEEKQGKGPFEGAGPIRIGLAFVDRNRCLPWALDRPCIVCEENCPVSPKAIRTRDGWATIFEMAQGVSAGGDDRLDLPGFSPPGDAAVPENVYLQWEVDGIGRRDPITDWGDGWIRLDGVTAAALEPGPTGPVRVVRALKRPVVDPVRCVGCGICQHECPVRGVPAIRVSAENETRHPDRRLAL</sequence>
<name>A0A1M4ZED3_9BACT</name>
<feature type="transmembrane region" description="Helical" evidence="7">
    <location>
        <begin position="197"/>
        <end position="216"/>
    </location>
</feature>
<keyword evidence="1" id="KW-0813">Transport</keyword>
<feature type="domain" description="4Fe-4S ferredoxin-type" evidence="8">
    <location>
        <begin position="447"/>
        <end position="482"/>
    </location>
</feature>
<reference evidence="10" key="1">
    <citation type="submission" date="2016-11" db="EMBL/GenBank/DDBJ databases">
        <authorList>
            <person name="Varghese N."/>
            <person name="Submissions S."/>
        </authorList>
    </citation>
    <scope>NUCLEOTIDE SEQUENCE [LARGE SCALE GENOMIC DNA]</scope>
    <source>
        <strain evidence="10">DSM 9756</strain>
    </source>
</reference>
<dbReference type="PANTHER" id="PTHR30176:SF3">
    <property type="entry name" value="FERREDOXIN-TYPE PROTEIN NAPH"/>
    <property type="match status" value="1"/>
</dbReference>
<dbReference type="Pfam" id="PF00037">
    <property type="entry name" value="Fer4"/>
    <property type="match status" value="1"/>
</dbReference>
<feature type="domain" description="4Fe-4S ferredoxin-type" evidence="8">
    <location>
        <begin position="620"/>
        <end position="650"/>
    </location>
</feature>
<keyword evidence="10" id="KW-1185">Reference proteome</keyword>
<feature type="transmembrane region" description="Helical" evidence="7">
    <location>
        <begin position="134"/>
        <end position="152"/>
    </location>
</feature>
<feature type="transmembrane region" description="Helical" evidence="7">
    <location>
        <begin position="64"/>
        <end position="85"/>
    </location>
</feature>
<dbReference type="Pfam" id="PF12801">
    <property type="entry name" value="Fer4_5"/>
    <property type="match status" value="2"/>
</dbReference>
<dbReference type="GO" id="GO:0046872">
    <property type="term" value="F:metal ion binding"/>
    <property type="evidence" value="ECO:0007669"/>
    <property type="project" value="UniProtKB-KW"/>
</dbReference>
<feature type="domain" description="4Fe-4S ferredoxin-type" evidence="8">
    <location>
        <begin position="409"/>
        <end position="439"/>
    </location>
</feature>
<evidence type="ECO:0000256" key="3">
    <source>
        <dbReference type="ARBA" id="ARBA00022723"/>
    </source>
</evidence>
<feature type="domain" description="4Fe-4S ferredoxin-type" evidence="8">
    <location>
        <begin position="329"/>
        <end position="358"/>
    </location>
</feature>
<evidence type="ECO:0000313" key="10">
    <source>
        <dbReference type="Proteomes" id="UP000184076"/>
    </source>
</evidence>
<dbReference type="InterPro" id="IPR017900">
    <property type="entry name" value="4Fe4S_Fe_S_CS"/>
</dbReference>
<protein>
    <submittedName>
        <fullName evidence="9">4Fe-4S binding domain-containing protein</fullName>
    </submittedName>
</protein>
<evidence type="ECO:0000256" key="1">
    <source>
        <dbReference type="ARBA" id="ARBA00022448"/>
    </source>
</evidence>
<dbReference type="RefSeq" id="WP_245795148.1">
    <property type="nucleotide sequence ID" value="NZ_FQVB01000012.1"/>
</dbReference>
<feature type="transmembrane region" description="Helical" evidence="7">
    <location>
        <begin position="21"/>
        <end position="44"/>
    </location>
</feature>
<dbReference type="GO" id="GO:0051539">
    <property type="term" value="F:4 iron, 4 sulfur cluster binding"/>
    <property type="evidence" value="ECO:0007669"/>
    <property type="project" value="UniProtKB-KW"/>
</dbReference>
<feature type="transmembrane region" description="Helical" evidence="7">
    <location>
        <begin position="259"/>
        <end position="278"/>
    </location>
</feature>
<dbReference type="PROSITE" id="PS00198">
    <property type="entry name" value="4FE4S_FER_1"/>
    <property type="match status" value="2"/>
</dbReference>
<keyword evidence="7" id="KW-0472">Membrane</keyword>
<dbReference type="PANTHER" id="PTHR30176">
    <property type="entry name" value="FERREDOXIN-TYPE PROTEIN NAPH"/>
    <property type="match status" value="1"/>
</dbReference>
<evidence type="ECO:0000256" key="5">
    <source>
        <dbReference type="ARBA" id="ARBA00023004"/>
    </source>
</evidence>
<dbReference type="Gene3D" id="3.30.70.20">
    <property type="match status" value="2"/>
</dbReference>
<evidence type="ECO:0000256" key="7">
    <source>
        <dbReference type="SAM" id="Phobius"/>
    </source>
</evidence>
<dbReference type="Proteomes" id="UP000184076">
    <property type="component" value="Unassembled WGS sequence"/>
</dbReference>
<feature type="transmembrane region" description="Helical" evidence="7">
    <location>
        <begin position="164"/>
        <end position="185"/>
    </location>
</feature>
<keyword evidence="5" id="KW-0408">Iron</keyword>
<gene>
    <name evidence="9" type="ORF">SAMN02745206_01432</name>
</gene>
<evidence type="ECO:0000256" key="6">
    <source>
        <dbReference type="ARBA" id="ARBA00023014"/>
    </source>
</evidence>
<keyword evidence="3" id="KW-0479">Metal-binding</keyword>
<keyword evidence="7" id="KW-0812">Transmembrane</keyword>
<dbReference type="GO" id="GO:0005886">
    <property type="term" value="C:plasma membrane"/>
    <property type="evidence" value="ECO:0007669"/>
    <property type="project" value="TreeGrafter"/>
</dbReference>